<gene>
    <name evidence="1" type="ORF">TFUB20_00662</name>
</gene>
<evidence type="ECO:0000313" key="2">
    <source>
        <dbReference type="Proteomes" id="UP000182057"/>
    </source>
</evidence>
<proteinExistence type="predicted"/>
<sequence length="31" mass="3610">MPKKNGTFLFLPYHHLLSDLSVEGNDVYAFR</sequence>
<organism evidence="1 2">
    <name type="scientific">Tannerella forsythia</name>
    <name type="common">Bacteroides forsythus</name>
    <dbReference type="NCBI Taxonomy" id="28112"/>
    <lineage>
        <taxon>Bacteria</taxon>
        <taxon>Pseudomonadati</taxon>
        <taxon>Bacteroidota</taxon>
        <taxon>Bacteroidia</taxon>
        <taxon>Bacteroidales</taxon>
        <taxon>Tannerellaceae</taxon>
        <taxon>Tannerella</taxon>
    </lineage>
</organism>
<reference evidence="1 2" key="1">
    <citation type="submission" date="2016-09" db="EMBL/GenBank/DDBJ databases">
        <authorList>
            <person name="Capua I."/>
            <person name="De Benedictis P."/>
            <person name="Joannis T."/>
            <person name="Lombin L.H."/>
            <person name="Cattoli G."/>
        </authorList>
    </citation>
    <scope>NUCLEOTIDE SEQUENCE [LARGE SCALE GENOMIC DNA]</scope>
    <source>
        <strain evidence="1 2">UB20</strain>
    </source>
</reference>
<protein>
    <submittedName>
        <fullName evidence="1">Uncharacterized protein</fullName>
    </submittedName>
</protein>
<dbReference type="AlphaFoldDB" id="A0A1D3UGY8"/>
<name>A0A1D3UGY8_TANFO</name>
<accession>A0A1D3UGY8</accession>
<evidence type="ECO:0000313" key="1">
    <source>
        <dbReference type="EMBL" id="SCQ19303.1"/>
    </source>
</evidence>
<dbReference type="EMBL" id="FMMM01000023">
    <property type="protein sequence ID" value="SCQ19303.1"/>
    <property type="molecule type" value="Genomic_DNA"/>
</dbReference>
<dbReference type="Proteomes" id="UP000182057">
    <property type="component" value="Unassembled WGS sequence"/>
</dbReference>